<gene>
    <name evidence="2" type="ORF">D7W81_25065</name>
</gene>
<comment type="caution">
    <text evidence="2">The sequence shown here is derived from an EMBL/GenBank/DDBJ whole genome shotgun (WGS) entry which is preliminary data.</text>
</comment>
<dbReference type="EMBL" id="RAWK01000163">
    <property type="protein sequence ID" value="RKH60724.1"/>
    <property type="molecule type" value="Genomic_DNA"/>
</dbReference>
<evidence type="ECO:0000313" key="3">
    <source>
        <dbReference type="Proteomes" id="UP000267003"/>
    </source>
</evidence>
<dbReference type="OrthoDB" id="5485398at2"/>
<protein>
    <recommendedName>
        <fullName evidence="4">Lipoprotein</fullName>
    </recommendedName>
</protein>
<accession>A0A3A8QBW5</accession>
<evidence type="ECO:0000256" key="1">
    <source>
        <dbReference type="SAM" id="SignalP"/>
    </source>
</evidence>
<evidence type="ECO:0008006" key="4">
    <source>
        <dbReference type="Google" id="ProtNLM"/>
    </source>
</evidence>
<keyword evidence="3" id="KW-1185">Reference proteome</keyword>
<proteinExistence type="predicted"/>
<dbReference type="RefSeq" id="WP_120557922.1">
    <property type="nucleotide sequence ID" value="NZ_RAWK01000163.1"/>
</dbReference>
<name>A0A3A8QBW5_9BACT</name>
<dbReference type="PANTHER" id="PTHR41339:SF1">
    <property type="entry name" value="SECRETED PROTEIN"/>
    <property type="match status" value="1"/>
</dbReference>
<keyword evidence="1" id="KW-0732">Signal</keyword>
<dbReference type="AlphaFoldDB" id="A0A3A8QBW5"/>
<dbReference type="PROSITE" id="PS51257">
    <property type="entry name" value="PROKAR_LIPOPROTEIN"/>
    <property type="match status" value="1"/>
</dbReference>
<dbReference type="PANTHER" id="PTHR41339">
    <property type="entry name" value="LIPL48"/>
    <property type="match status" value="1"/>
</dbReference>
<organism evidence="2 3">
    <name type="scientific">Corallococcus aberystwythensis</name>
    <dbReference type="NCBI Taxonomy" id="2316722"/>
    <lineage>
        <taxon>Bacteria</taxon>
        <taxon>Pseudomonadati</taxon>
        <taxon>Myxococcota</taxon>
        <taxon>Myxococcia</taxon>
        <taxon>Myxococcales</taxon>
        <taxon>Cystobacterineae</taxon>
        <taxon>Myxococcaceae</taxon>
        <taxon>Corallococcus</taxon>
    </lineage>
</organism>
<feature type="signal peptide" evidence="1">
    <location>
        <begin position="1"/>
        <end position="22"/>
    </location>
</feature>
<reference evidence="3" key="1">
    <citation type="submission" date="2018-09" db="EMBL/GenBank/DDBJ databases">
        <authorList>
            <person name="Livingstone P.G."/>
            <person name="Whitworth D.E."/>
        </authorList>
    </citation>
    <scope>NUCLEOTIDE SEQUENCE [LARGE SCALE GENOMIC DNA]</scope>
    <source>
        <strain evidence="3">AB050A</strain>
    </source>
</reference>
<feature type="chain" id="PRO_5017457438" description="Lipoprotein" evidence="1">
    <location>
        <begin position="23"/>
        <end position="438"/>
    </location>
</feature>
<evidence type="ECO:0000313" key="2">
    <source>
        <dbReference type="EMBL" id="RKH60724.1"/>
    </source>
</evidence>
<dbReference type="Proteomes" id="UP000267003">
    <property type="component" value="Unassembled WGS sequence"/>
</dbReference>
<sequence length="438" mass="45301">MTRSLSCLPHLLPFAVASVLVACGGEEQDPGDGPGDDPSTSGCVRTISNAQTSTTAWAPGEERCSYEVTGVVEVRGALTIAPGTVVRFGPDAGLLVTATGSLNAVGTEAAPITFTGRTPTPGFWRGLAFKSNTPENALEHVVISYAGSEQSFCCDFFYGPGGRLEARASVVVGSNQGGTSQVRIAHTTVEKSGTQGLFAFNKARLPGFSRNLFRGNLGAPAIVSLSIAGALDGASIYSGNSPTQPEANGDNVVHLIAAPEADTATAQTLRKLDVPYGVSTGLPDTTVEYAGELTLEPGVRLQFEAESGLRITETGSLVARGTAEAPIVFTGRTETPGYWKGISILSMDPDNVLAHARVSHGGSDPFCCDYFTSTGDIRASISVGSGTGRGRLQLSDSLVSQGAGWGVFVFKNATFTQSANTYDGNTGTVGYEAPPFAP</sequence>